<protein>
    <submittedName>
        <fullName evidence="3">Uncharacterized protein</fullName>
    </submittedName>
</protein>
<reference evidence="3 4" key="1">
    <citation type="journal article" date="2023" name="Commun. Biol.">
        <title>Genome analysis of Parmales, the sister group of diatoms, reveals the evolutionary specialization of diatoms from phago-mixotrophs to photoautotrophs.</title>
        <authorList>
            <person name="Ban H."/>
            <person name="Sato S."/>
            <person name="Yoshikawa S."/>
            <person name="Yamada K."/>
            <person name="Nakamura Y."/>
            <person name="Ichinomiya M."/>
            <person name="Sato N."/>
            <person name="Blanc-Mathieu R."/>
            <person name="Endo H."/>
            <person name="Kuwata A."/>
            <person name="Ogata H."/>
        </authorList>
    </citation>
    <scope>NUCLEOTIDE SEQUENCE [LARGE SCALE GENOMIC DNA]</scope>
</reference>
<evidence type="ECO:0000256" key="2">
    <source>
        <dbReference type="SAM" id="SignalP"/>
    </source>
</evidence>
<comment type="caution">
    <text evidence="3">The sequence shown here is derived from an EMBL/GenBank/DDBJ whole genome shotgun (WGS) entry which is preliminary data.</text>
</comment>
<feature type="signal peptide" evidence="2">
    <location>
        <begin position="1"/>
        <end position="22"/>
    </location>
</feature>
<gene>
    <name evidence="3" type="ORF">TeGR_g7665</name>
</gene>
<dbReference type="Proteomes" id="UP001165060">
    <property type="component" value="Unassembled WGS sequence"/>
</dbReference>
<accession>A0ABQ6MUT9</accession>
<keyword evidence="2" id="KW-0732">Signal</keyword>
<sequence length="256" mass="27368">MHSCSPIILSILSLLLLPSCLTSYTTLPYSPPPFGTSSRTSSRTSSSTCSRPPSRLPAAGFGSPKASSSPVTRSLGKSRMGGGSKPMRDAANSYDRIAEDPSCERRDCYVRPPGEPYTFWFVGKVACLPPATPEMSALANKRLILEHAKALRPQDMRSKAAALDLQIFLAPPDSEMDVVRNAAPLDRVEGSAKDVPAGLDLAAVGFDPEIYLGDELTEGGLRVKRNEDGTPSRGEFEVAARPPGEKEAAAFKDKEA</sequence>
<proteinExistence type="predicted"/>
<organism evidence="3 4">
    <name type="scientific">Tetraparma gracilis</name>
    <dbReference type="NCBI Taxonomy" id="2962635"/>
    <lineage>
        <taxon>Eukaryota</taxon>
        <taxon>Sar</taxon>
        <taxon>Stramenopiles</taxon>
        <taxon>Ochrophyta</taxon>
        <taxon>Bolidophyceae</taxon>
        <taxon>Parmales</taxon>
        <taxon>Triparmaceae</taxon>
        <taxon>Tetraparma</taxon>
    </lineage>
</organism>
<name>A0ABQ6MUT9_9STRA</name>
<feature type="compositionally biased region" description="Low complexity" evidence="1">
    <location>
        <begin position="35"/>
        <end position="53"/>
    </location>
</feature>
<feature type="region of interest" description="Disordered" evidence="1">
    <location>
        <begin position="222"/>
        <end position="256"/>
    </location>
</feature>
<feature type="chain" id="PRO_5046969043" evidence="2">
    <location>
        <begin position="23"/>
        <end position="256"/>
    </location>
</feature>
<keyword evidence="4" id="KW-1185">Reference proteome</keyword>
<evidence type="ECO:0000313" key="3">
    <source>
        <dbReference type="EMBL" id="GMI33029.1"/>
    </source>
</evidence>
<dbReference type="EMBL" id="BRYB01000568">
    <property type="protein sequence ID" value="GMI33029.1"/>
    <property type="molecule type" value="Genomic_DNA"/>
</dbReference>
<feature type="compositionally biased region" description="Basic and acidic residues" evidence="1">
    <location>
        <begin position="224"/>
        <end position="256"/>
    </location>
</feature>
<evidence type="ECO:0000256" key="1">
    <source>
        <dbReference type="SAM" id="MobiDB-lite"/>
    </source>
</evidence>
<evidence type="ECO:0000313" key="4">
    <source>
        <dbReference type="Proteomes" id="UP001165060"/>
    </source>
</evidence>
<feature type="region of interest" description="Disordered" evidence="1">
    <location>
        <begin position="32"/>
        <end position="96"/>
    </location>
</feature>